<protein>
    <submittedName>
        <fullName evidence="4">3-Oxoacyl-(Acyl-carrier-protein (ACP)) synthase</fullName>
    </submittedName>
</protein>
<name>A0A9W4H7J3_9ACTN</name>
<evidence type="ECO:0000256" key="2">
    <source>
        <dbReference type="ARBA" id="ARBA00023315"/>
    </source>
</evidence>
<comment type="caution">
    <text evidence="4">The sequence shown here is derived from an EMBL/GenBank/DDBJ whole genome shotgun (WGS) entry which is preliminary data.</text>
</comment>
<accession>A0A9W4H7J3</accession>
<dbReference type="Gene3D" id="3.40.47.10">
    <property type="match status" value="2"/>
</dbReference>
<evidence type="ECO:0000313" key="4">
    <source>
        <dbReference type="EMBL" id="CAG7657813.1"/>
    </source>
</evidence>
<reference evidence="4" key="1">
    <citation type="submission" date="2021-06" db="EMBL/GenBank/DDBJ databases">
        <authorList>
            <person name="Arsene-Ploetze F."/>
        </authorList>
    </citation>
    <scope>NUCLEOTIDE SEQUENCE</scope>
    <source>
        <strain evidence="4">SBRY1</strain>
    </source>
</reference>
<organism evidence="4 5">
    <name type="scientific">Actinacidiphila bryophytorum</name>
    <dbReference type="NCBI Taxonomy" id="1436133"/>
    <lineage>
        <taxon>Bacteria</taxon>
        <taxon>Bacillati</taxon>
        <taxon>Actinomycetota</taxon>
        <taxon>Actinomycetes</taxon>
        <taxon>Kitasatosporales</taxon>
        <taxon>Streptomycetaceae</taxon>
        <taxon>Actinacidiphila</taxon>
    </lineage>
</organism>
<keyword evidence="2" id="KW-0012">Acyltransferase</keyword>
<dbReference type="Pfam" id="PF08541">
    <property type="entry name" value="ACP_syn_III_C"/>
    <property type="match status" value="1"/>
</dbReference>
<keyword evidence="1" id="KW-0808">Transferase</keyword>
<evidence type="ECO:0000256" key="1">
    <source>
        <dbReference type="ARBA" id="ARBA00022679"/>
    </source>
</evidence>
<keyword evidence="5" id="KW-1185">Reference proteome</keyword>
<evidence type="ECO:0000313" key="5">
    <source>
        <dbReference type="Proteomes" id="UP001153328"/>
    </source>
</evidence>
<evidence type="ECO:0000259" key="3">
    <source>
        <dbReference type="Pfam" id="PF08541"/>
    </source>
</evidence>
<dbReference type="GO" id="GO:0044550">
    <property type="term" value="P:secondary metabolite biosynthetic process"/>
    <property type="evidence" value="ECO:0007669"/>
    <property type="project" value="TreeGrafter"/>
</dbReference>
<dbReference type="SUPFAM" id="SSF53901">
    <property type="entry name" value="Thiolase-like"/>
    <property type="match status" value="1"/>
</dbReference>
<dbReference type="InterPro" id="IPR013747">
    <property type="entry name" value="ACP_syn_III_C"/>
</dbReference>
<dbReference type="Proteomes" id="UP001153328">
    <property type="component" value="Unassembled WGS sequence"/>
</dbReference>
<sequence length="312" mass="33621">MITLTAVESAFPDTTVTVEERAAQLGRSDVQTHMHRTIHGLDTMHYDAGLDLYDLVLPPARRILRATDPQAVRYLIYGHALHGARGAAPDTPQQIRQRLGLGGATAFAMTQQNCAIPLSAIDTAGALLRADGEPGATALLVTGEKPAPEVAAAIDTVMIADGAAACLVSLGGPGAQVRSFATRTRGEYYQGLAGSREDFRSAAQMRPKVLWEIMREAVDRAGCTLDDIEWIIPPNQGYAFWEGVLDREPVAGRVFFDNNRRFSHCLAADILINAATLTHERRFSPGRPSMFLATGLGWTFSAMVVVPIPEAG</sequence>
<dbReference type="PANTHER" id="PTHR34069:SF2">
    <property type="entry name" value="BETA-KETOACYL-[ACYL-CARRIER-PROTEIN] SYNTHASE III"/>
    <property type="match status" value="1"/>
</dbReference>
<dbReference type="GO" id="GO:0016747">
    <property type="term" value="F:acyltransferase activity, transferring groups other than amino-acyl groups"/>
    <property type="evidence" value="ECO:0007669"/>
    <property type="project" value="UniProtKB-ARBA"/>
</dbReference>
<dbReference type="AlphaFoldDB" id="A0A9W4H7J3"/>
<feature type="domain" description="Beta-ketoacyl-[acyl-carrier-protein] synthase III C-terminal" evidence="3">
    <location>
        <begin position="219"/>
        <end position="305"/>
    </location>
</feature>
<dbReference type="PANTHER" id="PTHR34069">
    <property type="entry name" value="3-OXOACYL-[ACYL-CARRIER-PROTEIN] SYNTHASE 3"/>
    <property type="match status" value="1"/>
</dbReference>
<proteinExistence type="predicted"/>
<dbReference type="InterPro" id="IPR016039">
    <property type="entry name" value="Thiolase-like"/>
</dbReference>
<dbReference type="RefSeq" id="WP_205046223.1">
    <property type="nucleotide sequence ID" value="NZ_CAJVAX010000023.1"/>
</dbReference>
<dbReference type="EMBL" id="CAJVAX010000023">
    <property type="protein sequence ID" value="CAG7657813.1"/>
    <property type="molecule type" value="Genomic_DNA"/>
</dbReference>
<gene>
    <name evidence="4" type="primary">smcX</name>
    <name evidence="4" type="ORF">SBRY_90049</name>
</gene>